<dbReference type="AlphaFoldDB" id="A0A318Q2Q7"/>
<name>A0A318Q2Q7_9PROT</name>
<accession>A0A318Q2Q7</accession>
<evidence type="ECO:0000313" key="2">
    <source>
        <dbReference type="EMBL" id="PYD63183.1"/>
    </source>
</evidence>
<dbReference type="EMBL" id="NKUF01000015">
    <property type="protein sequence ID" value="PYD63183.1"/>
    <property type="molecule type" value="Genomic_DNA"/>
</dbReference>
<organism evidence="2 3">
    <name type="scientific">Gluconacetobacter entanii</name>
    <dbReference type="NCBI Taxonomy" id="108528"/>
    <lineage>
        <taxon>Bacteria</taxon>
        <taxon>Pseudomonadati</taxon>
        <taxon>Pseudomonadota</taxon>
        <taxon>Alphaproteobacteria</taxon>
        <taxon>Acetobacterales</taxon>
        <taxon>Acetobacteraceae</taxon>
        <taxon>Gluconacetobacter</taxon>
    </lineage>
</organism>
<protein>
    <submittedName>
        <fullName evidence="2">Uncharacterized protein</fullName>
    </submittedName>
</protein>
<evidence type="ECO:0000313" key="1">
    <source>
        <dbReference type="EMBL" id="MCW4590758.1"/>
    </source>
</evidence>
<reference evidence="1 4" key="2">
    <citation type="submission" date="2022-07" db="EMBL/GenBank/DDBJ databases">
        <title>Genome stability of Gluconacetobacter entanii AV429.</title>
        <authorList>
            <person name="Trcek J."/>
            <person name="Cepec E."/>
        </authorList>
    </citation>
    <scope>NUCLEOTIDE SEQUENCE [LARGE SCALE GENOMIC DNA]</scope>
    <source>
        <strain evidence="1 4">AV429_2022</strain>
    </source>
</reference>
<sequence length="123" mass="13177">MDSRIVAALSDALAPAPGAAPTVVPTNDAARRAQARDVLERLEKSGFQVIAADPAATQARQALALIRMGINDLFSGEDRRLKYASLFVLFVVLLVLYLQPLAVLFGLLAIGVGLFVMSLVRKE</sequence>
<reference evidence="2 3" key="1">
    <citation type="submission" date="2017-07" db="EMBL/GenBank/DDBJ databases">
        <title>A draft genome sequence of Gluconacetobacter entanii LTH 4560.</title>
        <authorList>
            <person name="Skraban J."/>
            <person name="Cleenwerck I."/>
            <person name="Vandamme P."/>
            <person name="Trcek J."/>
        </authorList>
    </citation>
    <scope>NUCLEOTIDE SEQUENCE [LARGE SCALE GENOMIC DNA]</scope>
    <source>
        <strain evidence="2 3">LTH 4560</strain>
    </source>
</reference>
<dbReference type="Proteomes" id="UP000248301">
    <property type="component" value="Unassembled WGS sequence"/>
</dbReference>
<dbReference type="RefSeq" id="WP_110913536.1">
    <property type="nucleotide sequence ID" value="NZ_JABJWD010000047.1"/>
</dbReference>
<evidence type="ECO:0000313" key="3">
    <source>
        <dbReference type="Proteomes" id="UP000248301"/>
    </source>
</evidence>
<dbReference type="EMBL" id="JANGSQ010000102">
    <property type="protein sequence ID" value="MCW4590758.1"/>
    <property type="molecule type" value="Genomic_DNA"/>
</dbReference>
<evidence type="ECO:0000313" key="4">
    <source>
        <dbReference type="Proteomes" id="UP001526337"/>
    </source>
</evidence>
<dbReference type="Proteomes" id="UP001526337">
    <property type="component" value="Unassembled WGS sequence"/>
</dbReference>
<keyword evidence="4" id="KW-1185">Reference proteome</keyword>
<gene>
    <name evidence="2" type="ORF">CFR72_08380</name>
    <name evidence="1" type="ORF">NO263_09205</name>
</gene>
<proteinExistence type="predicted"/>
<comment type="caution">
    <text evidence="2">The sequence shown here is derived from an EMBL/GenBank/DDBJ whole genome shotgun (WGS) entry which is preliminary data.</text>
</comment>